<dbReference type="GO" id="GO:0007059">
    <property type="term" value="P:chromosome segregation"/>
    <property type="evidence" value="ECO:0007669"/>
    <property type="project" value="TreeGrafter"/>
</dbReference>
<dbReference type="Gene3D" id="1.10.10.2830">
    <property type="match status" value="1"/>
</dbReference>
<evidence type="ECO:0000313" key="4">
    <source>
        <dbReference type="EMBL" id="QQR05436.1"/>
    </source>
</evidence>
<dbReference type="PANTHER" id="PTHR33375">
    <property type="entry name" value="CHROMOSOME-PARTITIONING PROTEIN PARB-RELATED"/>
    <property type="match status" value="1"/>
</dbReference>
<feature type="region of interest" description="Disordered" evidence="2">
    <location>
        <begin position="84"/>
        <end position="239"/>
    </location>
</feature>
<dbReference type="RefSeq" id="WP_065534982.1">
    <property type="nucleotide sequence ID" value="NZ_CP096970.1"/>
</dbReference>
<evidence type="ECO:0000256" key="2">
    <source>
        <dbReference type="SAM" id="MobiDB-lite"/>
    </source>
</evidence>
<comment type="similarity">
    <text evidence="1">Belongs to the ParB family.</text>
</comment>
<dbReference type="GO" id="GO:0005694">
    <property type="term" value="C:chromosome"/>
    <property type="evidence" value="ECO:0007669"/>
    <property type="project" value="TreeGrafter"/>
</dbReference>
<feature type="compositionally biased region" description="Basic and acidic residues" evidence="2">
    <location>
        <begin position="103"/>
        <end position="138"/>
    </location>
</feature>
<feature type="domain" description="ParB-like N-terminal" evidence="3">
    <location>
        <begin position="247"/>
        <end position="341"/>
    </location>
</feature>
<dbReference type="InterPro" id="IPR050336">
    <property type="entry name" value="Chromosome_partition/occlusion"/>
</dbReference>
<dbReference type="NCBIfam" id="TIGR00180">
    <property type="entry name" value="parB_part"/>
    <property type="match status" value="1"/>
</dbReference>
<evidence type="ECO:0000259" key="3">
    <source>
        <dbReference type="SMART" id="SM00470"/>
    </source>
</evidence>
<dbReference type="EMBL" id="CP065315">
    <property type="protein sequence ID" value="QQR05436.1"/>
    <property type="molecule type" value="Genomic_DNA"/>
</dbReference>
<proteinExistence type="inferred from homology"/>
<feature type="compositionally biased region" description="Low complexity" evidence="2">
    <location>
        <begin position="207"/>
        <end position="216"/>
    </location>
</feature>
<feature type="compositionally biased region" description="Basic residues" evidence="2">
    <location>
        <begin position="139"/>
        <end position="148"/>
    </location>
</feature>
<name>A0AAX1KHL4_FLAPL</name>
<dbReference type="Gene3D" id="3.90.1530.30">
    <property type="match status" value="1"/>
</dbReference>
<feature type="compositionally biased region" description="Basic and acidic residues" evidence="2">
    <location>
        <begin position="186"/>
        <end position="198"/>
    </location>
</feature>
<dbReference type="KEGG" id="fpla:A4U99_11745"/>
<dbReference type="InterPro" id="IPR036086">
    <property type="entry name" value="ParB/Sulfiredoxin_sf"/>
</dbReference>
<feature type="region of interest" description="Disordered" evidence="2">
    <location>
        <begin position="1"/>
        <end position="69"/>
    </location>
</feature>
<dbReference type="SUPFAM" id="SSF109709">
    <property type="entry name" value="KorB DNA-binding domain-like"/>
    <property type="match status" value="1"/>
</dbReference>
<feature type="compositionally biased region" description="Basic and acidic residues" evidence="2">
    <location>
        <begin position="149"/>
        <end position="160"/>
    </location>
</feature>
<dbReference type="Proteomes" id="UP000595792">
    <property type="component" value="Chromosome"/>
</dbReference>
<dbReference type="AlphaFoldDB" id="A0AAX1KHL4"/>
<evidence type="ECO:0000313" key="5">
    <source>
        <dbReference type="Proteomes" id="UP000595792"/>
    </source>
</evidence>
<dbReference type="SMART" id="SM00470">
    <property type="entry name" value="ParB"/>
    <property type="match status" value="1"/>
</dbReference>
<reference evidence="4 5" key="1">
    <citation type="submission" date="2020-11" db="EMBL/GenBank/DDBJ databases">
        <title>Closed and high quality bacterial genomes of the OMM12 community.</title>
        <authorList>
            <person name="Marbouty M."/>
            <person name="Lamy-Besnier Q."/>
            <person name="Debarbieux L."/>
            <person name="Koszul R."/>
        </authorList>
    </citation>
    <scope>NUCLEOTIDE SEQUENCE [LARGE SCALE GENOMIC DNA]</scope>
    <source>
        <strain evidence="4 5">YL31</strain>
    </source>
</reference>
<dbReference type="CDD" id="cd16407">
    <property type="entry name" value="ParB_N_like"/>
    <property type="match status" value="1"/>
</dbReference>
<organism evidence="4 5">
    <name type="scientific">Flavonifractor plautii</name>
    <name type="common">Fusobacterium plautii</name>
    <dbReference type="NCBI Taxonomy" id="292800"/>
    <lineage>
        <taxon>Bacteria</taxon>
        <taxon>Bacillati</taxon>
        <taxon>Bacillota</taxon>
        <taxon>Clostridia</taxon>
        <taxon>Eubacteriales</taxon>
        <taxon>Oscillospiraceae</taxon>
        <taxon>Flavonifractor</taxon>
    </lineage>
</organism>
<dbReference type="InterPro" id="IPR003115">
    <property type="entry name" value="ParB_N"/>
</dbReference>
<dbReference type="InterPro" id="IPR004437">
    <property type="entry name" value="ParB/RepB/Spo0J"/>
</dbReference>
<evidence type="ECO:0000256" key="1">
    <source>
        <dbReference type="ARBA" id="ARBA00006295"/>
    </source>
</evidence>
<dbReference type="Pfam" id="PF02195">
    <property type="entry name" value="ParB_N"/>
    <property type="match status" value="1"/>
</dbReference>
<dbReference type="GO" id="GO:0003677">
    <property type="term" value="F:DNA binding"/>
    <property type="evidence" value="ECO:0007669"/>
    <property type="project" value="InterPro"/>
</dbReference>
<protein>
    <submittedName>
        <fullName evidence="4">ParB/RepB/Spo0J family partition protein</fullName>
    </submittedName>
</protein>
<gene>
    <name evidence="4" type="ORF">I5Q84_15980</name>
</gene>
<dbReference type="SUPFAM" id="SSF110849">
    <property type="entry name" value="ParB/Sulfiredoxin"/>
    <property type="match status" value="1"/>
</dbReference>
<accession>A0AAX1KHL4</accession>
<sequence length="535" mass="58679">MADDKLKTGPESPGSDSPGDVPVEKAPKNAAPEKTVEPAEPDTGPVPQPEQAVLPGMGGEAPARTAPGEVVVDFDKINELMSQRRAAAREAVSKAEAPAVEDGSPKHGDEAFRDLFGNEEKPPWEKSLDEIKEEEKAQKRQGRTKKAKDKTEPGKPEKGPGTRKGRPVKADKAALDKSPAPGVLDKVSRGGKKDKVKETGSGGVGPGVKAPKGKAAPVKEAEAPPPEIHLPPTPEVPPRPVEEGKIVYLKLSELHPFHTYREHPYNVRDDKDMDDLVGTIKEHGIMTPATVRPEKDGSGYEIIAGHRRCHGGGRAGLDEIPCIVREMTDLEAVREMRNSNKQRGDPLPSELARLLDLEVETIKRQGARPKNEKEAESLGKLSVEIVGKEHDMNYKKVLRYIRLNHLVPELLDKVDTKSMGFMPAVEISYIKPENQRLIAVSIDGEQASPSVAQAKKLRELDKEGKLNGDVIDGILSEEKKEERGVIISMAELSKYFGKEVTPAKMKEQIMTLLDEWKEKQPPELAKPEKKNELEK</sequence>
<dbReference type="PANTHER" id="PTHR33375:SF1">
    <property type="entry name" value="CHROMOSOME-PARTITIONING PROTEIN PARB-RELATED"/>
    <property type="match status" value="1"/>
</dbReference>
<feature type="compositionally biased region" description="Pro residues" evidence="2">
    <location>
        <begin position="223"/>
        <end position="239"/>
    </location>
</feature>